<evidence type="ECO:0000313" key="2">
    <source>
        <dbReference type="Proteomes" id="UP001553161"/>
    </source>
</evidence>
<sequence length="86" mass="9746">MTRPHVTDHALLRYLERRLGIDVDTHRAAIEEAVQRGVEHQACGVLWDGMRFRLVGHKVVTCVHRSQPDVRTGRARGRRGAIDGPE</sequence>
<dbReference type="EMBL" id="JBFBVU010000012">
    <property type="protein sequence ID" value="MEV8467298.1"/>
    <property type="molecule type" value="Genomic_DNA"/>
</dbReference>
<dbReference type="RefSeq" id="WP_366193080.1">
    <property type="nucleotide sequence ID" value="NZ_JBFBVU010000012.1"/>
</dbReference>
<reference evidence="1 2" key="1">
    <citation type="submission" date="2024-07" db="EMBL/GenBank/DDBJ databases">
        <authorList>
            <person name="Kang M."/>
        </authorList>
    </citation>
    <scope>NUCLEOTIDE SEQUENCE [LARGE SCALE GENOMIC DNA]</scope>
    <source>
        <strain evidence="1 2">DFM31</strain>
    </source>
</reference>
<evidence type="ECO:0008006" key="3">
    <source>
        <dbReference type="Google" id="ProtNLM"/>
    </source>
</evidence>
<accession>A0ABV3L704</accession>
<comment type="caution">
    <text evidence="1">The sequence shown here is derived from an EMBL/GenBank/DDBJ whole genome shotgun (WGS) entry which is preliminary data.</text>
</comment>
<proteinExistence type="predicted"/>
<name>A0ABV3L704_9RHOB</name>
<dbReference type="Proteomes" id="UP001553161">
    <property type="component" value="Unassembled WGS sequence"/>
</dbReference>
<keyword evidence="2" id="KW-1185">Reference proteome</keyword>
<protein>
    <recommendedName>
        <fullName evidence="3">DUF4258 domain-containing protein</fullName>
    </recommendedName>
</protein>
<evidence type="ECO:0000313" key="1">
    <source>
        <dbReference type="EMBL" id="MEV8467298.1"/>
    </source>
</evidence>
<gene>
    <name evidence="1" type="ORF">AB0T83_10955</name>
</gene>
<organism evidence="1 2">
    <name type="scientific">Meridianimarinicoccus marinus</name>
    <dbReference type="NCBI Taxonomy" id="3231483"/>
    <lineage>
        <taxon>Bacteria</taxon>
        <taxon>Pseudomonadati</taxon>
        <taxon>Pseudomonadota</taxon>
        <taxon>Alphaproteobacteria</taxon>
        <taxon>Rhodobacterales</taxon>
        <taxon>Paracoccaceae</taxon>
        <taxon>Meridianimarinicoccus</taxon>
    </lineage>
</organism>